<comment type="caution">
    <text evidence="2">The sequence shown here is derived from an EMBL/GenBank/DDBJ whole genome shotgun (WGS) entry which is preliminary data.</text>
</comment>
<name>A0A9P3GTA5_9APHY</name>
<keyword evidence="3" id="KW-1185">Reference proteome</keyword>
<protein>
    <submittedName>
        <fullName evidence="2">Uncharacterized protein</fullName>
    </submittedName>
</protein>
<evidence type="ECO:0000256" key="1">
    <source>
        <dbReference type="SAM" id="MobiDB-lite"/>
    </source>
</evidence>
<dbReference type="AlphaFoldDB" id="A0A9P3GTA5"/>
<organism evidence="2 3">
    <name type="scientific">Phanerochaete sordida</name>
    <dbReference type="NCBI Taxonomy" id="48140"/>
    <lineage>
        <taxon>Eukaryota</taxon>
        <taxon>Fungi</taxon>
        <taxon>Dikarya</taxon>
        <taxon>Basidiomycota</taxon>
        <taxon>Agaricomycotina</taxon>
        <taxon>Agaricomycetes</taxon>
        <taxon>Polyporales</taxon>
        <taxon>Phanerochaetaceae</taxon>
        <taxon>Phanerochaete</taxon>
    </lineage>
</organism>
<evidence type="ECO:0000313" key="3">
    <source>
        <dbReference type="Proteomes" id="UP000703269"/>
    </source>
</evidence>
<gene>
    <name evidence="2" type="ORF">PsYK624_173070</name>
</gene>
<sequence>MPLDRRAPPRPLAATAADARAPDVCRPDAGPSTSQRAPRLFERVPLFAANGATSPLRPTPRPAHPAASVLAFAQPRSKHEDRGALAEMSAGAAP</sequence>
<reference evidence="2 3" key="1">
    <citation type="submission" date="2021-08" db="EMBL/GenBank/DDBJ databases">
        <title>Draft Genome Sequence of Phanerochaete sordida strain YK-624.</title>
        <authorList>
            <person name="Mori T."/>
            <person name="Dohra H."/>
            <person name="Suzuki T."/>
            <person name="Kawagishi H."/>
            <person name="Hirai H."/>
        </authorList>
    </citation>
    <scope>NUCLEOTIDE SEQUENCE [LARGE SCALE GENOMIC DNA]</scope>
    <source>
        <strain evidence="2 3">YK-624</strain>
    </source>
</reference>
<dbReference type="EMBL" id="BPQB01000294">
    <property type="protein sequence ID" value="GJF01002.1"/>
    <property type="molecule type" value="Genomic_DNA"/>
</dbReference>
<dbReference type="Proteomes" id="UP000703269">
    <property type="component" value="Unassembled WGS sequence"/>
</dbReference>
<feature type="region of interest" description="Disordered" evidence="1">
    <location>
        <begin position="74"/>
        <end position="94"/>
    </location>
</feature>
<feature type="region of interest" description="Disordered" evidence="1">
    <location>
        <begin position="1"/>
        <end position="39"/>
    </location>
</feature>
<evidence type="ECO:0000313" key="2">
    <source>
        <dbReference type="EMBL" id="GJF01002.1"/>
    </source>
</evidence>
<proteinExistence type="predicted"/>
<accession>A0A9P3GTA5</accession>